<evidence type="ECO:0000256" key="2">
    <source>
        <dbReference type="SAM" id="MobiDB-lite"/>
    </source>
</evidence>
<dbReference type="Pfam" id="PF23598">
    <property type="entry name" value="LRR_14"/>
    <property type="match status" value="2"/>
</dbReference>
<dbReference type="AlphaFoldDB" id="M8BRM1"/>
<evidence type="ECO:0000259" key="3">
    <source>
        <dbReference type="Pfam" id="PF23559"/>
    </source>
</evidence>
<evidence type="ECO:0008006" key="6">
    <source>
        <dbReference type="Google" id="ProtNLM"/>
    </source>
</evidence>
<dbReference type="InterPro" id="IPR058922">
    <property type="entry name" value="WHD_DRP"/>
</dbReference>
<organism evidence="5">
    <name type="scientific">Aegilops tauschii</name>
    <name type="common">Tausch's goatgrass</name>
    <name type="synonym">Aegilops squarrosa</name>
    <dbReference type="NCBI Taxonomy" id="37682"/>
    <lineage>
        <taxon>Eukaryota</taxon>
        <taxon>Viridiplantae</taxon>
        <taxon>Streptophyta</taxon>
        <taxon>Embryophyta</taxon>
        <taxon>Tracheophyta</taxon>
        <taxon>Spermatophyta</taxon>
        <taxon>Magnoliopsida</taxon>
        <taxon>Liliopsida</taxon>
        <taxon>Poales</taxon>
        <taxon>Poaceae</taxon>
        <taxon>BOP clade</taxon>
        <taxon>Pooideae</taxon>
        <taxon>Triticodae</taxon>
        <taxon>Triticeae</taxon>
        <taxon>Triticinae</taxon>
        <taxon>Aegilops</taxon>
    </lineage>
</organism>
<dbReference type="PANTHER" id="PTHR23155">
    <property type="entry name" value="DISEASE RESISTANCE PROTEIN RP"/>
    <property type="match status" value="1"/>
</dbReference>
<name>M8BRM1_AEGTA</name>
<reference evidence="5" key="1">
    <citation type="submission" date="2015-06" db="UniProtKB">
        <authorList>
            <consortium name="EnsemblPlants"/>
        </authorList>
    </citation>
    <scope>IDENTIFICATION</scope>
</reference>
<sequence length="739" mass="83562">MDTSCLWSKWQGSFSTSLRGFFRSLLSDFVSEKDPIQECHKLVEERRCLVVINDLQSVEEWDLIQAALVSGDSKSIIIVITIEASIAAHCTEKREHIFNIKGLEAWVAYDLSNGRLLTLYSATATTKCIVSHKNPLSPLNDYRNIHDQRKLIMKCGVIAATARLLAIKADEWKDTADSLNHRFMHHLETDPEFNNLRGLFHQMHSIILNPPDFLKPCIFYLLIFPRDTYIQQRRLVRRWIAEGYSKQSVEILVEENAKNLFSELVQLNIFQKIQHFPRTNTTKVFYGVNGFIREYITSRQVEEKLVYELSGDCAITTQTKGRHLIILPSWKRDRIVLESSDFSRLCSLTVFGKWESFFISKSMKLLRVLDLEDALGVNDADLDNMLKLLHCLMLLSLRGCREIYHLPKSLGNLSQLQTLDVKNTSIVTLPASITQLHKLQYVRAGTTNEPLDQGHDAQPAAAHHDITSTSQRSETPSEDVDNEDRASTAVAAPWRRNTSHSLSNTSRKRAFSPEFEDSKNLQTGRSIIRAEHFDILYVFSDICKNKKQRPPQVLDNVNGSGVEVVRAAARRIGNLAALQTLGVVSVSSASGKAILKELKKLIQLRKLRVSGINQKNWKSLNSVISCLVHLESLSVYLDKEEPAAKKFVGDMFSKLPNTLKSLRLYASDGKGQVSPACIKHLDNLRKVHFELTASTQEDIDNLVGLPCQDTIHCLCVKPIQERHVIKDSQACSSSSAHVH</sequence>
<evidence type="ECO:0000256" key="1">
    <source>
        <dbReference type="ARBA" id="ARBA00022737"/>
    </source>
</evidence>
<dbReference type="GO" id="GO:0098542">
    <property type="term" value="P:defense response to other organism"/>
    <property type="evidence" value="ECO:0007669"/>
    <property type="project" value="TreeGrafter"/>
</dbReference>
<dbReference type="SUPFAM" id="SSF52047">
    <property type="entry name" value="RNI-like"/>
    <property type="match status" value="1"/>
</dbReference>
<dbReference type="InterPro" id="IPR044974">
    <property type="entry name" value="Disease_R_plants"/>
</dbReference>
<feature type="domain" description="Disease resistance protein winged helix" evidence="3">
    <location>
        <begin position="223"/>
        <end position="283"/>
    </location>
</feature>
<evidence type="ECO:0000259" key="4">
    <source>
        <dbReference type="Pfam" id="PF23598"/>
    </source>
</evidence>
<dbReference type="ExpressionAtlas" id="M8BRM1">
    <property type="expression patterns" value="baseline"/>
</dbReference>
<feature type="domain" description="Disease resistance R13L4/SHOC-2-like LRR" evidence="4">
    <location>
        <begin position="347"/>
        <end position="446"/>
    </location>
</feature>
<keyword evidence="1" id="KW-0677">Repeat</keyword>
<protein>
    <recommendedName>
        <fullName evidence="6">NB-ARC domain-containing protein</fullName>
    </recommendedName>
</protein>
<feature type="domain" description="Disease resistance R13L4/SHOC-2-like LRR" evidence="4">
    <location>
        <begin position="570"/>
        <end position="708"/>
    </location>
</feature>
<feature type="region of interest" description="Disordered" evidence="2">
    <location>
        <begin position="447"/>
        <end position="511"/>
    </location>
</feature>
<proteinExistence type="predicted"/>
<dbReference type="Pfam" id="PF23559">
    <property type="entry name" value="WHD_DRP"/>
    <property type="match status" value="1"/>
</dbReference>
<dbReference type="EnsemblPlants" id="EMT05607">
    <property type="protein sequence ID" value="EMT05607"/>
    <property type="gene ID" value="F775_18125"/>
</dbReference>
<accession>M8BRM1</accession>
<dbReference type="Gene3D" id="3.80.10.10">
    <property type="entry name" value="Ribonuclease Inhibitor"/>
    <property type="match status" value="2"/>
</dbReference>
<evidence type="ECO:0000313" key="5">
    <source>
        <dbReference type="EnsemblPlants" id="EMT05607"/>
    </source>
</evidence>
<dbReference type="InterPro" id="IPR032675">
    <property type="entry name" value="LRR_dom_sf"/>
</dbReference>
<dbReference type="InterPro" id="IPR055414">
    <property type="entry name" value="LRR_R13L4/SHOC2-like"/>
</dbReference>
<dbReference type="PANTHER" id="PTHR23155:SF1135">
    <property type="entry name" value="OS08G0246300 PROTEIN"/>
    <property type="match status" value="1"/>
</dbReference>